<dbReference type="eggNOG" id="ENOG502T05A">
    <property type="taxonomic scope" value="Eukaryota"/>
</dbReference>
<dbReference type="VEuPathDB" id="FungiDB:HMPREF1541_10273"/>
<protein>
    <recommendedName>
        <fullName evidence="3">BTB domain-containing protein</fullName>
    </recommendedName>
</protein>
<dbReference type="HOGENOM" id="CLU_1402372_0_0_1"/>
<proteinExistence type="predicted"/>
<keyword evidence="2" id="KW-1185">Reference proteome</keyword>
<evidence type="ECO:0008006" key="3">
    <source>
        <dbReference type="Google" id="ProtNLM"/>
    </source>
</evidence>
<name>W2S995_CYPE1</name>
<dbReference type="EMBL" id="KB822714">
    <property type="protein sequence ID" value="ETN44603.1"/>
    <property type="molecule type" value="Genomic_DNA"/>
</dbReference>
<dbReference type="Proteomes" id="UP000030752">
    <property type="component" value="Unassembled WGS sequence"/>
</dbReference>
<dbReference type="RefSeq" id="XP_008713166.1">
    <property type="nucleotide sequence ID" value="XM_008714944.1"/>
</dbReference>
<organism evidence="1 2">
    <name type="scientific">Cyphellophora europaea (strain CBS 101466)</name>
    <name type="common">Phialophora europaea</name>
    <dbReference type="NCBI Taxonomy" id="1220924"/>
    <lineage>
        <taxon>Eukaryota</taxon>
        <taxon>Fungi</taxon>
        <taxon>Dikarya</taxon>
        <taxon>Ascomycota</taxon>
        <taxon>Pezizomycotina</taxon>
        <taxon>Eurotiomycetes</taxon>
        <taxon>Chaetothyriomycetidae</taxon>
        <taxon>Chaetothyriales</taxon>
        <taxon>Cyphellophoraceae</taxon>
        <taxon>Cyphellophora</taxon>
    </lineage>
</organism>
<evidence type="ECO:0000313" key="1">
    <source>
        <dbReference type="EMBL" id="ETN44603.1"/>
    </source>
</evidence>
<evidence type="ECO:0000313" key="2">
    <source>
        <dbReference type="Proteomes" id="UP000030752"/>
    </source>
</evidence>
<dbReference type="GeneID" id="19977612"/>
<reference evidence="1 2" key="1">
    <citation type="submission" date="2013-03" db="EMBL/GenBank/DDBJ databases">
        <title>The Genome Sequence of Phialophora europaea CBS 101466.</title>
        <authorList>
            <consortium name="The Broad Institute Genomics Platform"/>
            <person name="Cuomo C."/>
            <person name="de Hoog S."/>
            <person name="Gorbushina A."/>
            <person name="Walker B."/>
            <person name="Young S.K."/>
            <person name="Zeng Q."/>
            <person name="Gargeya S."/>
            <person name="Fitzgerald M."/>
            <person name="Haas B."/>
            <person name="Abouelleil A."/>
            <person name="Allen A.W."/>
            <person name="Alvarado L."/>
            <person name="Arachchi H.M."/>
            <person name="Berlin A.M."/>
            <person name="Chapman S.B."/>
            <person name="Gainer-Dewar J."/>
            <person name="Goldberg J."/>
            <person name="Griggs A."/>
            <person name="Gujja S."/>
            <person name="Hansen M."/>
            <person name="Howarth C."/>
            <person name="Imamovic A."/>
            <person name="Ireland A."/>
            <person name="Larimer J."/>
            <person name="McCowan C."/>
            <person name="Murphy C."/>
            <person name="Pearson M."/>
            <person name="Poon T.W."/>
            <person name="Priest M."/>
            <person name="Roberts A."/>
            <person name="Saif S."/>
            <person name="Shea T."/>
            <person name="Sisk P."/>
            <person name="Sykes S."/>
            <person name="Wortman J."/>
            <person name="Nusbaum C."/>
            <person name="Birren B."/>
        </authorList>
    </citation>
    <scope>NUCLEOTIDE SEQUENCE [LARGE SCALE GENOMIC DNA]</scope>
    <source>
        <strain evidence="1 2">CBS 101466</strain>
    </source>
</reference>
<gene>
    <name evidence="1" type="ORF">HMPREF1541_10273</name>
</gene>
<sequence length="194" mass="21301">MHVTKGVKQATCPACENATCDKLGRHGGQAVPDGSTALSGKPTDCAPINTFATMIYNVNSIPHQIFAAKLDTLSPPIAHSNDLACHAKLYCFAQMYMADPLKDICTHMLHRDLMHFEITTDTIGAVVELVSFTYDNTVFDTGMLSGGSELRDLVLRFVIARKSRLAQFHEFDELLVAGGDFVVDLFRGELMMPF</sequence>
<dbReference type="STRING" id="1220924.W2S995"/>
<dbReference type="AlphaFoldDB" id="W2S995"/>
<accession>W2S995</accession>
<dbReference type="OrthoDB" id="9997739at2759"/>
<dbReference type="InParanoid" id="W2S995"/>